<dbReference type="Gene3D" id="1.10.510.10">
    <property type="entry name" value="Transferase(Phosphotransferase) domain 1"/>
    <property type="match status" value="1"/>
</dbReference>
<keyword evidence="2" id="KW-0723">Serine/threonine-protein kinase</keyword>
<evidence type="ECO:0000256" key="4">
    <source>
        <dbReference type="ARBA" id="ARBA00022741"/>
    </source>
</evidence>
<proteinExistence type="predicted"/>
<evidence type="ECO:0000256" key="6">
    <source>
        <dbReference type="ARBA" id="ARBA00022840"/>
    </source>
</evidence>
<feature type="domain" description="Protein kinase" evidence="9">
    <location>
        <begin position="7"/>
        <end position="373"/>
    </location>
</feature>
<keyword evidence="5" id="KW-0418">Kinase</keyword>
<evidence type="ECO:0000256" key="7">
    <source>
        <dbReference type="ARBA" id="ARBA00047899"/>
    </source>
</evidence>
<evidence type="ECO:0000256" key="2">
    <source>
        <dbReference type="ARBA" id="ARBA00022527"/>
    </source>
</evidence>
<dbReference type="PROSITE" id="PS50011">
    <property type="entry name" value="PROTEIN_KINASE_DOM"/>
    <property type="match status" value="1"/>
</dbReference>
<dbReference type="SMART" id="SM00220">
    <property type="entry name" value="S_TKc"/>
    <property type="match status" value="1"/>
</dbReference>
<evidence type="ECO:0000256" key="8">
    <source>
        <dbReference type="ARBA" id="ARBA00048679"/>
    </source>
</evidence>
<dbReference type="EMBL" id="JAPWDO010000009">
    <property type="protein sequence ID" value="KAJ5456977.1"/>
    <property type="molecule type" value="Genomic_DNA"/>
</dbReference>
<protein>
    <recommendedName>
        <fullName evidence="1">non-specific serine/threonine protein kinase</fullName>
        <ecNumber evidence="1">2.7.11.1</ecNumber>
    </recommendedName>
</protein>
<evidence type="ECO:0000259" key="9">
    <source>
        <dbReference type="PROSITE" id="PS50011"/>
    </source>
</evidence>
<comment type="catalytic activity">
    <reaction evidence="7">
        <text>L-threonyl-[protein] + ATP = O-phospho-L-threonyl-[protein] + ADP + H(+)</text>
        <dbReference type="Rhea" id="RHEA:46608"/>
        <dbReference type="Rhea" id="RHEA-COMP:11060"/>
        <dbReference type="Rhea" id="RHEA-COMP:11605"/>
        <dbReference type="ChEBI" id="CHEBI:15378"/>
        <dbReference type="ChEBI" id="CHEBI:30013"/>
        <dbReference type="ChEBI" id="CHEBI:30616"/>
        <dbReference type="ChEBI" id="CHEBI:61977"/>
        <dbReference type="ChEBI" id="CHEBI:456216"/>
        <dbReference type="EC" id="2.7.11.1"/>
    </reaction>
</comment>
<dbReference type="InterPro" id="IPR051334">
    <property type="entry name" value="SRPK"/>
</dbReference>
<dbReference type="GO" id="GO:0005634">
    <property type="term" value="C:nucleus"/>
    <property type="evidence" value="ECO:0007669"/>
    <property type="project" value="TreeGrafter"/>
</dbReference>
<reference evidence="10" key="1">
    <citation type="submission" date="2022-12" db="EMBL/GenBank/DDBJ databases">
        <authorList>
            <person name="Petersen C."/>
        </authorList>
    </citation>
    <scope>NUCLEOTIDE SEQUENCE</scope>
    <source>
        <strain evidence="10">IBT 17660</strain>
    </source>
</reference>
<dbReference type="InterPro" id="IPR011009">
    <property type="entry name" value="Kinase-like_dom_sf"/>
</dbReference>
<reference evidence="10" key="2">
    <citation type="journal article" date="2023" name="IMA Fungus">
        <title>Comparative genomic study of the Penicillium genus elucidates a diverse pangenome and 15 lateral gene transfer events.</title>
        <authorList>
            <person name="Petersen C."/>
            <person name="Sorensen T."/>
            <person name="Nielsen M.R."/>
            <person name="Sondergaard T.E."/>
            <person name="Sorensen J.L."/>
            <person name="Fitzpatrick D.A."/>
            <person name="Frisvad J.C."/>
            <person name="Nielsen K.L."/>
        </authorList>
    </citation>
    <scope>NUCLEOTIDE SEQUENCE</scope>
    <source>
        <strain evidence="10">IBT 17660</strain>
    </source>
</reference>
<dbReference type="InterPro" id="IPR000719">
    <property type="entry name" value="Prot_kinase_dom"/>
</dbReference>
<dbReference type="GO" id="GO:0050684">
    <property type="term" value="P:regulation of mRNA processing"/>
    <property type="evidence" value="ECO:0007669"/>
    <property type="project" value="TreeGrafter"/>
</dbReference>
<keyword evidence="11" id="KW-1185">Reference proteome</keyword>
<comment type="catalytic activity">
    <reaction evidence="8">
        <text>L-seryl-[protein] + ATP = O-phospho-L-seryl-[protein] + ADP + H(+)</text>
        <dbReference type="Rhea" id="RHEA:17989"/>
        <dbReference type="Rhea" id="RHEA-COMP:9863"/>
        <dbReference type="Rhea" id="RHEA-COMP:11604"/>
        <dbReference type="ChEBI" id="CHEBI:15378"/>
        <dbReference type="ChEBI" id="CHEBI:29999"/>
        <dbReference type="ChEBI" id="CHEBI:30616"/>
        <dbReference type="ChEBI" id="CHEBI:83421"/>
        <dbReference type="ChEBI" id="CHEBI:456216"/>
        <dbReference type="EC" id="2.7.11.1"/>
    </reaction>
</comment>
<dbReference type="PANTHER" id="PTHR47634:SF9">
    <property type="entry name" value="PROTEIN KINASE DOMAIN-CONTAINING PROTEIN-RELATED"/>
    <property type="match status" value="1"/>
</dbReference>
<gene>
    <name evidence="10" type="ORF">N7530_012251</name>
</gene>
<dbReference type="OrthoDB" id="5979581at2759"/>
<evidence type="ECO:0000313" key="11">
    <source>
        <dbReference type="Proteomes" id="UP001147760"/>
    </source>
</evidence>
<comment type="caution">
    <text evidence="10">The sequence shown here is derived from an EMBL/GenBank/DDBJ whole genome shotgun (WGS) entry which is preliminary data.</text>
</comment>
<dbReference type="GO" id="GO:0005524">
    <property type="term" value="F:ATP binding"/>
    <property type="evidence" value="ECO:0007669"/>
    <property type="project" value="UniProtKB-KW"/>
</dbReference>
<dbReference type="GO" id="GO:0004674">
    <property type="term" value="F:protein serine/threonine kinase activity"/>
    <property type="evidence" value="ECO:0007669"/>
    <property type="project" value="UniProtKB-KW"/>
</dbReference>
<dbReference type="Pfam" id="PF00069">
    <property type="entry name" value="Pkinase"/>
    <property type="match status" value="1"/>
</dbReference>
<dbReference type="Gene3D" id="3.30.200.20">
    <property type="entry name" value="Phosphorylase Kinase, domain 1"/>
    <property type="match status" value="1"/>
</dbReference>
<sequence>MAGYRSEEDNDLYRPGGFHPVHLGDIFHYRYEVLRKLGYGRTGSYKALKVLSAECYDGSQDIFELEVLERLGDSDPKHDGYRHIPTLVDSFKHLGPNGHHLCLVLEPMGESLRTFGTLFAKDQVPSSIMQRFAQQLLLALDYAHRSGVIRTDIQSRNIMVQIPDISIIEDYLKNTTPDPVAYDPSSDPSTIVSQPLKDFYIRESTDLMTLDVTLCDWGSASWIDNHLTEVIQPVLLRAPEVIIGAPWGPPVDIWNLGAVLLEVLDAVRMFDGRAKQNGGVFRTRHHLEEIVALFGPFPPRLLALGDPKIVAEYFDDQGNIRNPIPRPKALLENWIESLTGNDKKEFVMLLKSMMKIDPGDRPTAKELLSEAWFRRTTR</sequence>
<name>A0A9W9WF72_9EURO</name>
<dbReference type="GO" id="GO:0000245">
    <property type="term" value="P:spliceosomal complex assembly"/>
    <property type="evidence" value="ECO:0007669"/>
    <property type="project" value="TreeGrafter"/>
</dbReference>
<keyword evidence="6" id="KW-0067">ATP-binding</keyword>
<dbReference type="SUPFAM" id="SSF56112">
    <property type="entry name" value="Protein kinase-like (PK-like)"/>
    <property type="match status" value="1"/>
</dbReference>
<keyword evidence="4" id="KW-0547">Nucleotide-binding</keyword>
<accession>A0A9W9WF72</accession>
<evidence type="ECO:0000313" key="10">
    <source>
        <dbReference type="EMBL" id="KAJ5456977.1"/>
    </source>
</evidence>
<evidence type="ECO:0000256" key="3">
    <source>
        <dbReference type="ARBA" id="ARBA00022679"/>
    </source>
</evidence>
<dbReference type="AlphaFoldDB" id="A0A9W9WF72"/>
<keyword evidence="3" id="KW-0808">Transferase</keyword>
<evidence type="ECO:0000256" key="1">
    <source>
        <dbReference type="ARBA" id="ARBA00012513"/>
    </source>
</evidence>
<dbReference type="Proteomes" id="UP001147760">
    <property type="component" value="Unassembled WGS sequence"/>
</dbReference>
<dbReference type="EC" id="2.7.11.1" evidence="1"/>
<organism evidence="10 11">
    <name type="scientific">Penicillium desertorum</name>
    <dbReference type="NCBI Taxonomy" id="1303715"/>
    <lineage>
        <taxon>Eukaryota</taxon>
        <taxon>Fungi</taxon>
        <taxon>Dikarya</taxon>
        <taxon>Ascomycota</taxon>
        <taxon>Pezizomycotina</taxon>
        <taxon>Eurotiomycetes</taxon>
        <taxon>Eurotiomycetidae</taxon>
        <taxon>Eurotiales</taxon>
        <taxon>Aspergillaceae</taxon>
        <taxon>Penicillium</taxon>
    </lineage>
</organism>
<evidence type="ECO:0000256" key="5">
    <source>
        <dbReference type="ARBA" id="ARBA00022777"/>
    </source>
</evidence>
<dbReference type="GO" id="GO:0005737">
    <property type="term" value="C:cytoplasm"/>
    <property type="evidence" value="ECO:0007669"/>
    <property type="project" value="TreeGrafter"/>
</dbReference>
<dbReference type="PANTHER" id="PTHR47634">
    <property type="entry name" value="PROTEIN KINASE DOMAIN-CONTAINING PROTEIN-RELATED"/>
    <property type="match status" value="1"/>
</dbReference>